<dbReference type="PROSITE" id="PS01124">
    <property type="entry name" value="HTH_ARAC_FAMILY_2"/>
    <property type="match status" value="1"/>
</dbReference>
<dbReference type="KEGG" id="dpf:ON006_15425"/>
<dbReference type="GO" id="GO:0003700">
    <property type="term" value="F:DNA-binding transcription factor activity"/>
    <property type="evidence" value="ECO:0007669"/>
    <property type="project" value="InterPro"/>
</dbReference>
<feature type="domain" description="HTH araC/xylS-type" evidence="4">
    <location>
        <begin position="154"/>
        <end position="252"/>
    </location>
</feature>
<dbReference type="Pfam" id="PF20240">
    <property type="entry name" value="DUF6597"/>
    <property type="match status" value="1"/>
</dbReference>
<dbReference type="InterPro" id="IPR020449">
    <property type="entry name" value="Tscrpt_reg_AraC-type_HTH"/>
</dbReference>
<evidence type="ECO:0000256" key="2">
    <source>
        <dbReference type="ARBA" id="ARBA00023125"/>
    </source>
</evidence>
<reference evidence="5" key="1">
    <citation type="submission" date="2022-11" db="EMBL/GenBank/DDBJ databases">
        <title>Dyadobacter pollutisoli sp. nov., isolated from plastic dumped soil.</title>
        <authorList>
            <person name="Kim J.M."/>
            <person name="Kim K.R."/>
            <person name="Lee J.K."/>
            <person name="Hao L."/>
            <person name="Jeon C.O."/>
        </authorList>
    </citation>
    <scope>NUCLEOTIDE SEQUENCE</scope>
    <source>
        <strain evidence="5">U1</strain>
    </source>
</reference>
<dbReference type="Pfam" id="PF12833">
    <property type="entry name" value="HTH_18"/>
    <property type="match status" value="1"/>
</dbReference>
<organism evidence="5 6">
    <name type="scientific">Dyadobacter pollutisoli</name>
    <dbReference type="NCBI Taxonomy" id="2910158"/>
    <lineage>
        <taxon>Bacteria</taxon>
        <taxon>Pseudomonadati</taxon>
        <taxon>Bacteroidota</taxon>
        <taxon>Cytophagia</taxon>
        <taxon>Cytophagales</taxon>
        <taxon>Spirosomataceae</taxon>
        <taxon>Dyadobacter</taxon>
    </lineage>
</organism>
<keyword evidence="6" id="KW-1185">Reference proteome</keyword>
<dbReference type="InterPro" id="IPR050204">
    <property type="entry name" value="AraC_XylS_family_regulators"/>
</dbReference>
<dbReference type="GO" id="GO:0043565">
    <property type="term" value="F:sequence-specific DNA binding"/>
    <property type="evidence" value="ECO:0007669"/>
    <property type="project" value="InterPro"/>
</dbReference>
<dbReference type="SUPFAM" id="SSF46689">
    <property type="entry name" value="Homeodomain-like"/>
    <property type="match status" value="1"/>
</dbReference>
<dbReference type="InterPro" id="IPR046532">
    <property type="entry name" value="DUF6597"/>
</dbReference>
<dbReference type="InterPro" id="IPR018060">
    <property type="entry name" value="HTH_AraC"/>
</dbReference>
<dbReference type="Gene3D" id="1.10.10.60">
    <property type="entry name" value="Homeodomain-like"/>
    <property type="match status" value="1"/>
</dbReference>
<keyword evidence="3" id="KW-0804">Transcription</keyword>
<keyword evidence="2" id="KW-0238">DNA-binding</keyword>
<dbReference type="PANTHER" id="PTHR46796:SF13">
    <property type="entry name" value="HTH-TYPE TRANSCRIPTIONAL ACTIVATOR RHAS"/>
    <property type="match status" value="1"/>
</dbReference>
<dbReference type="InterPro" id="IPR009057">
    <property type="entry name" value="Homeodomain-like_sf"/>
</dbReference>
<protein>
    <submittedName>
        <fullName evidence="5">AraC family transcriptional regulator</fullName>
    </submittedName>
</protein>
<dbReference type="PANTHER" id="PTHR46796">
    <property type="entry name" value="HTH-TYPE TRANSCRIPTIONAL ACTIVATOR RHAS-RELATED"/>
    <property type="match status" value="1"/>
</dbReference>
<evidence type="ECO:0000256" key="3">
    <source>
        <dbReference type="ARBA" id="ARBA00023163"/>
    </source>
</evidence>
<dbReference type="Proteomes" id="UP001164653">
    <property type="component" value="Chromosome"/>
</dbReference>
<evidence type="ECO:0000313" key="6">
    <source>
        <dbReference type="Proteomes" id="UP001164653"/>
    </source>
</evidence>
<dbReference type="SMART" id="SM00342">
    <property type="entry name" value="HTH_ARAC"/>
    <property type="match status" value="1"/>
</dbReference>
<evidence type="ECO:0000313" key="5">
    <source>
        <dbReference type="EMBL" id="WAC15324.1"/>
    </source>
</evidence>
<dbReference type="RefSeq" id="WP_244823032.1">
    <property type="nucleotide sequence ID" value="NZ_CP112998.1"/>
</dbReference>
<evidence type="ECO:0000256" key="1">
    <source>
        <dbReference type="ARBA" id="ARBA00023015"/>
    </source>
</evidence>
<dbReference type="PRINTS" id="PR00032">
    <property type="entry name" value="HTHARAC"/>
</dbReference>
<dbReference type="EMBL" id="CP112998">
    <property type="protein sequence ID" value="WAC15324.1"/>
    <property type="molecule type" value="Genomic_DNA"/>
</dbReference>
<proteinExistence type="predicted"/>
<gene>
    <name evidence="5" type="ORF">ON006_15425</name>
</gene>
<sequence length="255" mass="29225">MEPVIKQSILTRYVKNIWTLENHDFENADHSLKFFADGCPGLMFSQARSGVFIGDVELSSFFLYGQTVKPIEITTKGSYKIVVFILHPHVMNTLFGINANDLTDTCMDMNQFSAFAKETGRQLMAAGSMEEQIKIMEAFIGSLAVASPQDPLMERATRFIMESKGEKSVREVQHVFKISERTFERRFSQHVGITPKLFSKICRFDSSIKQLEKGNYEKLSDIAYENGYSDQSHFVRTFKEFTNTTPREHQSKKIK</sequence>
<dbReference type="AlphaFoldDB" id="A0A9E8NJT2"/>
<keyword evidence="1" id="KW-0805">Transcription regulation</keyword>
<accession>A0A9E8NJT2</accession>
<evidence type="ECO:0000259" key="4">
    <source>
        <dbReference type="PROSITE" id="PS01124"/>
    </source>
</evidence>
<name>A0A9E8NJT2_9BACT</name>